<dbReference type="SUPFAM" id="SSF53067">
    <property type="entry name" value="Actin-like ATPase domain"/>
    <property type="match status" value="2"/>
</dbReference>
<dbReference type="PANTHER" id="PTHR43190:SF3">
    <property type="entry name" value="N-ACETYL-D-GLUCOSAMINE KINASE"/>
    <property type="match status" value="1"/>
</dbReference>
<evidence type="ECO:0000313" key="2">
    <source>
        <dbReference type="EMBL" id="SHG22845.1"/>
    </source>
</evidence>
<dbReference type="PANTHER" id="PTHR43190">
    <property type="entry name" value="N-ACETYL-D-GLUCOSAMINE KINASE"/>
    <property type="match status" value="1"/>
</dbReference>
<dbReference type="STRING" id="494016.SAMN04487965_3562"/>
<protein>
    <submittedName>
        <fullName evidence="2">Glucosamine kinase</fullName>
    </submittedName>
</protein>
<dbReference type="Proteomes" id="UP000184170">
    <property type="component" value="Unassembled WGS sequence"/>
</dbReference>
<gene>
    <name evidence="2" type="ORF">SAMN04487965_3562</name>
</gene>
<dbReference type="Gene3D" id="3.30.420.40">
    <property type="match status" value="2"/>
</dbReference>
<accession>A0A1M5I3F1</accession>
<feature type="domain" description="ATPase BadF/BadG/BcrA/BcrD type" evidence="1">
    <location>
        <begin position="8"/>
        <end position="257"/>
    </location>
</feature>
<keyword evidence="2" id="KW-0808">Transferase</keyword>
<keyword evidence="2" id="KW-0418">Kinase</keyword>
<evidence type="ECO:0000313" key="3">
    <source>
        <dbReference type="Proteomes" id="UP000184170"/>
    </source>
</evidence>
<organism evidence="2 3">
    <name type="scientific">Microbulbifer donghaiensis</name>
    <dbReference type="NCBI Taxonomy" id="494016"/>
    <lineage>
        <taxon>Bacteria</taxon>
        <taxon>Pseudomonadati</taxon>
        <taxon>Pseudomonadota</taxon>
        <taxon>Gammaproteobacteria</taxon>
        <taxon>Cellvibrionales</taxon>
        <taxon>Microbulbiferaceae</taxon>
        <taxon>Microbulbifer</taxon>
    </lineage>
</organism>
<dbReference type="EMBL" id="FQVA01000009">
    <property type="protein sequence ID" value="SHG22845.1"/>
    <property type="molecule type" value="Genomic_DNA"/>
</dbReference>
<sequence>MKEDIYFLGIDGGGSHCRARLESADGRLLGRGFGGPANPCYGLDLAMRSIEKAAAAALADAGLPPGLMDRLRVGAGVAGLHLPRYRDAMCNASHPFEQLVLTDDLHIACLGAHGGGDGAVIIVGTGFSALSVVDGVAHTIGAHGFMMGEACSGAHIGFAAVNAALLAYDRLGQETLLAELLGRELGGEGLMLANALAGATADRYAALAPVVFEAAERGDAVAGRILREAAAFIDRVAQRLLERDPPRLSLVGGIAERIVPWLAPDIAARLLPAEAPAEVGAIHLAREGIAPAPTSIPETGISS</sequence>
<dbReference type="GO" id="GO:0016301">
    <property type="term" value="F:kinase activity"/>
    <property type="evidence" value="ECO:0007669"/>
    <property type="project" value="UniProtKB-KW"/>
</dbReference>
<dbReference type="Pfam" id="PF01869">
    <property type="entry name" value="BcrAD_BadFG"/>
    <property type="match status" value="1"/>
</dbReference>
<dbReference type="RefSeq" id="WP_234995056.1">
    <property type="nucleotide sequence ID" value="NZ_FQVA01000009.1"/>
</dbReference>
<keyword evidence="3" id="KW-1185">Reference proteome</keyword>
<evidence type="ECO:0000259" key="1">
    <source>
        <dbReference type="Pfam" id="PF01869"/>
    </source>
</evidence>
<dbReference type="InterPro" id="IPR043129">
    <property type="entry name" value="ATPase_NBD"/>
</dbReference>
<dbReference type="InterPro" id="IPR002731">
    <property type="entry name" value="ATPase_BadF"/>
</dbReference>
<dbReference type="CDD" id="cd24082">
    <property type="entry name" value="ASKHA_NBD_GspK-like"/>
    <property type="match status" value="1"/>
</dbReference>
<name>A0A1M5I3F1_9GAMM</name>
<dbReference type="InterPro" id="IPR052519">
    <property type="entry name" value="Euk-type_GlcNAc_Kinase"/>
</dbReference>
<reference evidence="3" key="1">
    <citation type="submission" date="2016-11" db="EMBL/GenBank/DDBJ databases">
        <authorList>
            <person name="Varghese N."/>
            <person name="Submissions S."/>
        </authorList>
    </citation>
    <scope>NUCLEOTIDE SEQUENCE [LARGE SCALE GENOMIC DNA]</scope>
    <source>
        <strain evidence="3">CGMCC 1.7063</strain>
    </source>
</reference>
<dbReference type="AlphaFoldDB" id="A0A1M5I3F1"/>
<proteinExistence type="predicted"/>